<dbReference type="RefSeq" id="WP_189477747.1">
    <property type="nucleotide sequence ID" value="NZ_BMYM01000002.1"/>
</dbReference>
<feature type="binding site" evidence="2">
    <location>
        <position position="60"/>
    </location>
    <ligand>
        <name>Fe cation</name>
        <dbReference type="ChEBI" id="CHEBI:24875"/>
    </ligand>
</feature>
<evidence type="ECO:0000256" key="3">
    <source>
        <dbReference type="RuleBase" id="RU003457"/>
    </source>
</evidence>
<evidence type="ECO:0000256" key="1">
    <source>
        <dbReference type="ARBA" id="ARBA00008416"/>
    </source>
</evidence>
<protein>
    <submittedName>
        <fullName evidence="6">Quercetin 2,3-dioxygenase</fullName>
    </submittedName>
</protein>
<keyword evidence="2" id="KW-0479">Metal-binding</keyword>
<dbReference type="PANTHER" id="PTHR13903:SF8">
    <property type="entry name" value="PIRIN"/>
    <property type="match status" value="1"/>
</dbReference>
<dbReference type="InterPro" id="IPR011051">
    <property type="entry name" value="RmlC_Cupin_sf"/>
</dbReference>
<dbReference type="InterPro" id="IPR014710">
    <property type="entry name" value="RmlC-like_jellyroll"/>
</dbReference>
<dbReference type="Gene3D" id="2.60.120.10">
    <property type="entry name" value="Jelly Rolls"/>
    <property type="match status" value="2"/>
</dbReference>
<dbReference type="SUPFAM" id="SSF51182">
    <property type="entry name" value="RmlC-like cupins"/>
    <property type="match status" value="1"/>
</dbReference>
<keyword evidence="7" id="KW-1185">Reference proteome</keyword>
<feature type="domain" description="Pirin C-terminal" evidence="5">
    <location>
        <begin position="179"/>
        <end position="278"/>
    </location>
</feature>
<dbReference type="Proteomes" id="UP000644693">
    <property type="component" value="Unassembled WGS sequence"/>
</dbReference>
<dbReference type="GO" id="GO:0046872">
    <property type="term" value="F:metal ion binding"/>
    <property type="evidence" value="ECO:0007669"/>
    <property type="project" value="UniProtKB-KW"/>
</dbReference>
<proteinExistence type="inferred from homology"/>
<keyword evidence="2" id="KW-0408">Iron</keyword>
<dbReference type="InterPro" id="IPR008778">
    <property type="entry name" value="Pirin_C_dom"/>
</dbReference>
<evidence type="ECO:0000256" key="2">
    <source>
        <dbReference type="PIRSR" id="PIRSR006232-1"/>
    </source>
</evidence>
<sequence>MTNRSIVEIRNAHNSRDGDGVAIQRIAGMQHAGMDPVLMIDELRSDDRQDFIGGFPPHPHRGMQTLTYMKQGGIVHEDSEGNRGEIRSGGAQWMSAGRGIIHSEMPTQDSDGLHGFQLWVNLPRAQKMSAPQYRDVPLAGLAHWAEGNTSVTVIAGDWSFNGSPMTGPLEKLAEQAGIADAQLAPQAQLTVVTKPQAAVLGYVYDGDAQVGERSITHQQLFITSQGEQLTLSAGEQGAGVLLFQGMPLKEPVAHYGPFVMNTAEEIEQAIEDYQSGKFPGGA</sequence>
<dbReference type="InterPro" id="IPR003829">
    <property type="entry name" value="Pirin_N_dom"/>
</dbReference>
<dbReference type="Pfam" id="PF02678">
    <property type="entry name" value="Pirin"/>
    <property type="match status" value="1"/>
</dbReference>
<dbReference type="AlphaFoldDB" id="A0A918XJE2"/>
<comment type="cofactor">
    <cofactor evidence="2">
        <name>Fe cation</name>
        <dbReference type="ChEBI" id="CHEBI:24875"/>
    </cofactor>
    <text evidence="2">Binds 1 Fe cation per subunit.</text>
</comment>
<reference evidence="6" key="2">
    <citation type="submission" date="2020-09" db="EMBL/GenBank/DDBJ databases">
        <authorList>
            <person name="Sun Q."/>
            <person name="Kim S."/>
        </authorList>
    </citation>
    <scope>NUCLEOTIDE SEQUENCE</scope>
    <source>
        <strain evidence="6">KCTC 23430</strain>
    </source>
</reference>
<evidence type="ECO:0000313" key="7">
    <source>
        <dbReference type="Proteomes" id="UP000644693"/>
    </source>
</evidence>
<name>A0A918XJE2_9GAMM</name>
<dbReference type="PIRSF" id="PIRSF006232">
    <property type="entry name" value="Pirin"/>
    <property type="match status" value="1"/>
</dbReference>
<dbReference type="EMBL" id="BMYM01000002">
    <property type="protein sequence ID" value="GHD34763.1"/>
    <property type="molecule type" value="Genomic_DNA"/>
</dbReference>
<dbReference type="Pfam" id="PF05726">
    <property type="entry name" value="Pirin_C"/>
    <property type="match status" value="1"/>
</dbReference>
<feature type="binding site" evidence="2">
    <location>
        <position position="58"/>
    </location>
    <ligand>
        <name>Fe cation</name>
        <dbReference type="ChEBI" id="CHEBI:24875"/>
    </ligand>
</feature>
<comment type="caution">
    <text evidence="6">The sequence shown here is derived from an EMBL/GenBank/DDBJ whole genome shotgun (WGS) entry which is preliminary data.</text>
</comment>
<feature type="binding site" evidence="2">
    <location>
        <position position="102"/>
    </location>
    <ligand>
        <name>Fe cation</name>
        <dbReference type="ChEBI" id="CHEBI:24875"/>
    </ligand>
</feature>
<gene>
    <name evidence="6" type="ORF">GCM10007053_20900</name>
</gene>
<feature type="domain" description="Pirin N-terminal" evidence="4">
    <location>
        <begin position="31"/>
        <end position="120"/>
    </location>
</feature>
<evidence type="ECO:0000259" key="5">
    <source>
        <dbReference type="Pfam" id="PF05726"/>
    </source>
</evidence>
<evidence type="ECO:0000313" key="6">
    <source>
        <dbReference type="EMBL" id="GHD34763.1"/>
    </source>
</evidence>
<evidence type="ECO:0000259" key="4">
    <source>
        <dbReference type="Pfam" id="PF02678"/>
    </source>
</evidence>
<dbReference type="CDD" id="cd02909">
    <property type="entry name" value="cupin_pirin_N"/>
    <property type="match status" value="1"/>
</dbReference>
<reference evidence="6" key="1">
    <citation type="journal article" date="2014" name="Int. J. Syst. Evol. Microbiol.">
        <title>Complete genome sequence of Corynebacterium casei LMG S-19264T (=DSM 44701T), isolated from a smear-ripened cheese.</title>
        <authorList>
            <consortium name="US DOE Joint Genome Institute (JGI-PGF)"/>
            <person name="Walter F."/>
            <person name="Albersmeier A."/>
            <person name="Kalinowski J."/>
            <person name="Ruckert C."/>
        </authorList>
    </citation>
    <scope>NUCLEOTIDE SEQUENCE</scope>
    <source>
        <strain evidence="6">KCTC 23430</strain>
    </source>
</reference>
<feature type="binding site" evidence="2">
    <location>
        <position position="104"/>
    </location>
    <ligand>
        <name>Fe cation</name>
        <dbReference type="ChEBI" id="CHEBI:24875"/>
    </ligand>
</feature>
<comment type="similarity">
    <text evidence="1 3">Belongs to the pirin family.</text>
</comment>
<dbReference type="InterPro" id="IPR012093">
    <property type="entry name" value="Pirin"/>
</dbReference>
<dbReference type="CDD" id="cd02247">
    <property type="entry name" value="cupin_pirin_C"/>
    <property type="match status" value="1"/>
</dbReference>
<organism evidence="6 7">
    <name type="scientific">Parahalioglobus pacificus</name>
    <dbReference type="NCBI Taxonomy" id="930806"/>
    <lineage>
        <taxon>Bacteria</taxon>
        <taxon>Pseudomonadati</taxon>
        <taxon>Pseudomonadota</taxon>
        <taxon>Gammaproteobacteria</taxon>
        <taxon>Cellvibrionales</taxon>
        <taxon>Halieaceae</taxon>
        <taxon>Parahalioglobus</taxon>
    </lineage>
</organism>
<dbReference type="PANTHER" id="PTHR13903">
    <property type="entry name" value="PIRIN-RELATED"/>
    <property type="match status" value="1"/>
</dbReference>
<accession>A0A918XJE2</accession>